<feature type="compositionally biased region" description="Polar residues" evidence="1">
    <location>
        <begin position="547"/>
        <end position="558"/>
    </location>
</feature>
<feature type="region of interest" description="Disordered" evidence="1">
    <location>
        <begin position="547"/>
        <end position="571"/>
    </location>
</feature>
<evidence type="ECO:0000313" key="4">
    <source>
        <dbReference type="Proteomes" id="UP000261245"/>
    </source>
</evidence>
<evidence type="ECO:0000256" key="1">
    <source>
        <dbReference type="SAM" id="MobiDB-lite"/>
    </source>
</evidence>
<dbReference type="InterPro" id="IPR033985">
    <property type="entry name" value="SusD-like_N"/>
</dbReference>
<evidence type="ECO:0000313" key="3">
    <source>
        <dbReference type="EMBL" id="RGN09769.1"/>
    </source>
</evidence>
<dbReference type="EMBL" id="QSUC01000015">
    <property type="protein sequence ID" value="RGN09769.1"/>
    <property type="molecule type" value="Genomic_DNA"/>
</dbReference>
<organism evidence="3 4">
    <name type="scientific">Segatella copri</name>
    <dbReference type="NCBI Taxonomy" id="165179"/>
    <lineage>
        <taxon>Bacteria</taxon>
        <taxon>Pseudomonadati</taxon>
        <taxon>Bacteroidota</taxon>
        <taxon>Bacteroidia</taxon>
        <taxon>Bacteroidales</taxon>
        <taxon>Prevotellaceae</taxon>
        <taxon>Segatella</taxon>
    </lineage>
</organism>
<sequence length="571" mass="64354">MNKNIIKFIAASLMVTSFTSCMKEFDVEKNYVSQEELEDAPKAFSSLVDAITSNLSGEYTYSGADQYANDWGYPSILIQNDIMGQDIVPVDCSGTEWFSTWYSGSVGLGPNYALCQMPWTYYYLWIKNCNIVIAYPKGEPNDEQKTGVGQAYAMRAMFYLDLARMYSPKTYAEDKNALTIPKVTEETTTAVSTNNPRMTNEEAFKFILEDLDKAEKYLTGYKRTTKYTPDISVVYGLKARTYLTMEDWQNAEKYAKLAQAGYTVMTATQYTSHSEGFNKANDSWMLATHNVSTNTNIKDNDGDGSWGAKMTTEQGSGCGYGANYGYPFYIDRHLYETIPSTDCRKKCFVDFAVDTYTKKVTDPKTGKETEVMDTEKVLNALKANSDYPELLASNKPTLGGLNAKFKNAGGSAGVSDQYVGWCMDIPLMRVEEMKLIEAEAVGMQPGREAEGIALLTAFAKTRDPQYVYGSHTNESYFAKRANNFQNEVCWERRAEFWGEGITGYDIKRLERGIIRSYANSNHPDLYRWNISTTPDWMNRCIPRSESAYNTGITTNNPTPSAPVDNDAEYKW</sequence>
<reference evidence="3 4" key="1">
    <citation type="submission" date="2018-08" db="EMBL/GenBank/DDBJ databases">
        <title>A genome reference for cultivated species of the human gut microbiota.</title>
        <authorList>
            <person name="Zou Y."/>
            <person name="Xue W."/>
            <person name="Luo G."/>
        </authorList>
    </citation>
    <scope>NUCLEOTIDE SEQUENCE [LARGE SCALE GENOMIC DNA]</scope>
    <source>
        <strain evidence="3 4">OM06-11</strain>
    </source>
</reference>
<dbReference type="Gene3D" id="1.25.40.390">
    <property type="match status" value="1"/>
</dbReference>
<dbReference type="Pfam" id="PF14322">
    <property type="entry name" value="SusD-like_3"/>
    <property type="match status" value="1"/>
</dbReference>
<protein>
    <submittedName>
        <fullName evidence="3">RagB/SusD family nutrient uptake outer membrane protein</fullName>
    </submittedName>
</protein>
<gene>
    <name evidence="3" type="ORF">DXB80_07460</name>
</gene>
<dbReference type="InterPro" id="IPR011990">
    <property type="entry name" value="TPR-like_helical_dom_sf"/>
</dbReference>
<comment type="caution">
    <text evidence="3">The sequence shown here is derived from an EMBL/GenBank/DDBJ whole genome shotgun (WGS) entry which is preliminary data.</text>
</comment>
<evidence type="ECO:0000259" key="2">
    <source>
        <dbReference type="Pfam" id="PF14322"/>
    </source>
</evidence>
<dbReference type="SUPFAM" id="SSF48452">
    <property type="entry name" value="TPR-like"/>
    <property type="match status" value="1"/>
</dbReference>
<dbReference type="Proteomes" id="UP000261245">
    <property type="component" value="Unassembled WGS sequence"/>
</dbReference>
<dbReference type="RefSeq" id="WP_117727912.1">
    <property type="nucleotide sequence ID" value="NZ_QRSU01000062.1"/>
</dbReference>
<dbReference type="AlphaFoldDB" id="A0AA92T3F9"/>
<feature type="domain" description="SusD-like N-terminal" evidence="2">
    <location>
        <begin position="118"/>
        <end position="243"/>
    </location>
</feature>
<name>A0AA92T3F9_9BACT</name>
<dbReference type="PROSITE" id="PS51257">
    <property type="entry name" value="PROKAR_LIPOPROTEIN"/>
    <property type="match status" value="1"/>
</dbReference>
<proteinExistence type="predicted"/>
<accession>A0AA92T3F9</accession>